<dbReference type="RefSeq" id="WP_338782481.1">
    <property type="nucleotide sequence ID" value="NZ_CP147409.1"/>
</dbReference>
<protein>
    <recommendedName>
        <fullName evidence="3">CPXCG motif-containing cysteine-rich protein</fullName>
    </recommendedName>
</protein>
<keyword evidence="1" id="KW-0614">Plasmid</keyword>
<dbReference type="EMBL" id="CP147409">
    <property type="protein sequence ID" value="WXB99145.1"/>
    <property type="molecule type" value="Genomic_DNA"/>
</dbReference>
<sequence>MSIQTPIKYSYAATCPECEEEFEATILIEDLEHVSSDERNMGTENQYEFTAEVTCPECKHQWDVKGELWEYPEGVINLTEIK</sequence>
<proteinExistence type="predicted"/>
<name>A0ABZ2NNB4_9BACI</name>
<keyword evidence="2" id="KW-1185">Reference proteome</keyword>
<evidence type="ECO:0008006" key="3">
    <source>
        <dbReference type="Google" id="ProtNLM"/>
    </source>
</evidence>
<reference evidence="1 2" key="1">
    <citation type="submission" date="2024-02" db="EMBL/GenBank/DDBJ databases">
        <title>Seven novel Bacillus-like species.</title>
        <authorList>
            <person name="Liu G."/>
        </authorList>
    </citation>
    <scope>NUCLEOTIDE SEQUENCE [LARGE SCALE GENOMIC DNA]</scope>
    <source>
        <strain evidence="1 2">FJAT-52054</strain>
        <plasmid evidence="1 2">unnamed2</plasmid>
    </source>
</reference>
<accession>A0ABZ2NNB4</accession>
<evidence type="ECO:0000313" key="1">
    <source>
        <dbReference type="EMBL" id="WXB99145.1"/>
    </source>
</evidence>
<geneLocation type="plasmid" evidence="1 2">
    <name>unnamed2</name>
</geneLocation>
<dbReference type="Proteomes" id="UP001377337">
    <property type="component" value="Plasmid unnamed2"/>
</dbReference>
<organism evidence="1 2">
    <name type="scientific">Metabacillus sediminis</name>
    <dbReference type="NCBI Taxonomy" id="3117746"/>
    <lineage>
        <taxon>Bacteria</taxon>
        <taxon>Bacillati</taxon>
        <taxon>Bacillota</taxon>
        <taxon>Bacilli</taxon>
        <taxon>Bacillales</taxon>
        <taxon>Bacillaceae</taxon>
        <taxon>Metabacillus</taxon>
    </lineage>
</organism>
<evidence type="ECO:0000313" key="2">
    <source>
        <dbReference type="Proteomes" id="UP001377337"/>
    </source>
</evidence>
<gene>
    <name evidence="1" type="ORF">WCV65_21205</name>
</gene>